<protein>
    <submittedName>
        <fullName evidence="2">Uncharacterized protein</fullName>
    </submittedName>
</protein>
<dbReference type="AlphaFoldDB" id="A0AAW1EGA3"/>
<gene>
    <name evidence="2" type="ORF">VZT92_020734</name>
</gene>
<sequence length="91" mass="10571">MAQGNPVKSKPGMSVAGRDLHSLYPDRSISPEDPNSQMPSVYWRYVLARFNERFAKEYEQEPAEVPEEWEKITKEEALYSLRKGFLSGQYK</sequence>
<proteinExistence type="predicted"/>
<keyword evidence="3" id="KW-1185">Reference proteome</keyword>
<evidence type="ECO:0000313" key="2">
    <source>
        <dbReference type="EMBL" id="KAK9520875.1"/>
    </source>
</evidence>
<dbReference type="InterPro" id="IPR052986">
    <property type="entry name" value="VLIG_GTPase"/>
</dbReference>
<dbReference type="PANTHER" id="PTHR14819">
    <property type="entry name" value="GTP-BINDING"/>
    <property type="match status" value="1"/>
</dbReference>
<dbReference type="EMBL" id="JBCEZU010000329">
    <property type="protein sequence ID" value="KAK9520875.1"/>
    <property type="molecule type" value="Genomic_DNA"/>
</dbReference>
<dbReference type="Proteomes" id="UP001488805">
    <property type="component" value="Unassembled WGS sequence"/>
</dbReference>
<dbReference type="PANTHER" id="PTHR14819:SF25">
    <property type="entry name" value="CHROMOSOME UNDETERMINED SCAFFOLD_52, WHOLE GENOME SHOTGUN SEQUENCE"/>
    <property type="match status" value="1"/>
</dbReference>
<reference evidence="2 3" key="1">
    <citation type="journal article" date="2024" name="Genome Biol. Evol.">
        <title>Chromosome-level genome assembly of the viviparous eelpout Zoarces viviparus.</title>
        <authorList>
            <person name="Fuhrmann N."/>
            <person name="Brasseur M.V."/>
            <person name="Bakowski C.E."/>
            <person name="Podsiadlowski L."/>
            <person name="Prost S."/>
            <person name="Krehenwinkel H."/>
            <person name="Mayer C."/>
        </authorList>
    </citation>
    <scope>NUCLEOTIDE SEQUENCE [LARGE SCALE GENOMIC DNA]</scope>
    <source>
        <strain evidence="2">NO-MEL_2022_Ind0_liver</strain>
    </source>
</reference>
<evidence type="ECO:0000313" key="3">
    <source>
        <dbReference type="Proteomes" id="UP001488805"/>
    </source>
</evidence>
<accession>A0AAW1EGA3</accession>
<evidence type="ECO:0000256" key="1">
    <source>
        <dbReference type="SAM" id="MobiDB-lite"/>
    </source>
</evidence>
<feature type="region of interest" description="Disordered" evidence="1">
    <location>
        <begin position="1"/>
        <end position="37"/>
    </location>
</feature>
<name>A0AAW1EGA3_ZOAVI</name>
<organism evidence="2 3">
    <name type="scientific">Zoarces viviparus</name>
    <name type="common">Viviparous eelpout</name>
    <name type="synonym">Blennius viviparus</name>
    <dbReference type="NCBI Taxonomy" id="48416"/>
    <lineage>
        <taxon>Eukaryota</taxon>
        <taxon>Metazoa</taxon>
        <taxon>Chordata</taxon>
        <taxon>Craniata</taxon>
        <taxon>Vertebrata</taxon>
        <taxon>Euteleostomi</taxon>
        <taxon>Actinopterygii</taxon>
        <taxon>Neopterygii</taxon>
        <taxon>Teleostei</taxon>
        <taxon>Neoteleostei</taxon>
        <taxon>Acanthomorphata</taxon>
        <taxon>Eupercaria</taxon>
        <taxon>Perciformes</taxon>
        <taxon>Cottioidei</taxon>
        <taxon>Zoarcales</taxon>
        <taxon>Zoarcidae</taxon>
        <taxon>Zoarcinae</taxon>
        <taxon>Zoarces</taxon>
    </lineage>
</organism>
<comment type="caution">
    <text evidence="2">The sequence shown here is derived from an EMBL/GenBank/DDBJ whole genome shotgun (WGS) entry which is preliminary data.</text>
</comment>